<name>S3ZH97_BACSE</name>
<dbReference type="HOGENOM" id="CLU_968597_0_0_10"/>
<sequence>MHLFRLTAASCNPLLTIVQMIDIISKSRINNIPLDISREELLKLDYSAEQFRICFSQNNQFVRSISVIVTDVFRIDGELVELSQITEWYRKENPFVDGNTCIFPNKNLAIWNSNGVFEITLYSNREKSLYERSLTNLSTYNAYSEIKYLPDVLSLKPYIGLDILELGCNTETAHKILGKPLETVQRKTGAFGNGAYFEEYHNLILRYDDDTLTEIHFTDIPNIYYDEMNLAAPKVLSVLKKRYNIIPKWSYSVIPELGIALGESEIFIYSERIKDLWLNSKRPITSW</sequence>
<proteinExistence type="predicted"/>
<evidence type="ECO:0000313" key="2">
    <source>
        <dbReference type="Proteomes" id="UP000014614"/>
    </source>
</evidence>
<comment type="caution">
    <text evidence="1">The sequence shown here is derived from an EMBL/GenBank/DDBJ whole genome shotgun (WGS) entry which is preliminary data.</text>
</comment>
<dbReference type="EMBL" id="ATFP01000026">
    <property type="protein sequence ID" value="EPH20070.1"/>
    <property type="molecule type" value="Genomic_DNA"/>
</dbReference>
<organism evidence="1 2">
    <name type="scientific">Bacteroides stercoris CC31F</name>
    <dbReference type="NCBI Taxonomy" id="1073351"/>
    <lineage>
        <taxon>Bacteria</taxon>
        <taxon>Pseudomonadati</taxon>
        <taxon>Bacteroidota</taxon>
        <taxon>Bacteroidia</taxon>
        <taxon>Bacteroidales</taxon>
        <taxon>Bacteroidaceae</taxon>
        <taxon>Bacteroides</taxon>
    </lineage>
</organism>
<dbReference type="AlphaFoldDB" id="S3ZH97"/>
<dbReference type="Proteomes" id="UP000014614">
    <property type="component" value="Unassembled WGS sequence"/>
</dbReference>
<reference evidence="1 2" key="1">
    <citation type="submission" date="2013-05" db="EMBL/GenBank/DDBJ databases">
        <title>The Genome Sequence of Bacteroides stercoris CC31F.</title>
        <authorList>
            <consortium name="The Broad Institute Genomics Platform"/>
            <person name="Earl A."/>
            <person name="Ward D."/>
            <person name="Feldgarden M."/>
            <person name="Gevers D."/>
            <person name="Oliphant K."/>
            <person name="Allen-Vercoe E."/>
            <person name="Walker B."/>
            <person name="Young S."/>
            <person name="Zeng Q."/>
            <person name="Gargeya S."/>
            <person name="Fitzgerald M."/>
            <person name="Haas B."/>
            <person name="Abouelleil A."/>
            <person name="Allen A.W."/>
            <person name="Alvarado L."/>
            <person name="Arachchi H.M."/>
            <person name="Berlin A.M."/>
            <person name="Chapman S.B."/>
            <person name="Gainer-Dewar J."/>
            <person name="Goldberg J."/>
            <person name="Griggs A."/>
            <person name="Gujja S."/>
            <person name="Hansen M."/>
            <person name="Howarth C."/>
            <person name="Imamovic A."/>
            <person name="Ireland A."/>
            <person name="Larimer J."/>
            <person name="McCowan C."/>
            <person name="Murphy C."/>
            <person name="Pearson M."/>
            <person name="Poon T.W."/>
            <person name="Priest M."/>
            <person name="Roberts A."/>
            <person name="Saif S."/>
            <person name="Shea T."/>
            <person name="Sisk P."/>
            <person name="Sykes S."/>
            <person name="Wortman J."/>
            <person name="Nusbaum C."/>
            <person name="Birren B."/>
        </authorList>
    </citation>
    <scope>NUCLEOTIDE SEQUENCE [LARGE SCALE GENOMIC DNA]</scope>
    <source>
        <strain evidence="1 2">CC31F</strain>
    </source>
</reference>
<accession>S3ZH97</accession>
<gene>
    <name evidence="1" type="ORF">HMPREF1181_02023</name>
</gene>
<protein>
    <submittedName>
        <fullName evidence="1">Uncharacterized protein</fullName>
    </submittedName>
</protein>
<evidence type="ECO:0000313" key="1">
    <source>
        <dbReference type="EMBL" id="EPH20070.1"/>
    </source>
</evidence>
<dbReference type="PATRIC" id="fig|1073351.3.peg.2024"/>